<comment type="caution">
    <text evidence="3">The sequence shown here is derived from an EMBL/GenBank/DDBJ whole genome shotgun (WGS) entry which is preliminary data.</text>
</comment>
<dbReference type="Proteomes" id="UP000246991">
    <property type="component" value="Unassembled WGS sequence"/>
</dbReference>
<dbReference type="InterPro" id="IPR046496">
    <property type="entry name" value="DUF6589"/>
</dbReference>
<dbReference type="STRING" id="42249.A0A317SV34"/>
<feature type="domain" description="DUF6589" evidence="2">
    <location>
        <begin position="277"/>
        <end position="552"/>
    </location>
</feature>
<keyword evidence="4" id="KW-1185">Reference proteome</keyword>
<evidence type="ECO:0000313" key="3">
    <source>
        <dbReference type="EMBL" id="PWW76971.1"/>
    </source>
</evidence>
<evidence type="ECO:0000313" key="4">
    <source>
        <dbReference type="Proteomes" id="UP000246991"/>
    </source>
</evidence>
<dbReference type="EMBL" id="PYWC01000028">
    <property type="protein sequence ID" value="PWW76971.1"/>
    <property type="molecule type" value="Genomic_DNA"/>
</dbReference>
<evidence type="ECO:0000256" key="1">
    <source>
        <dbReference type="SAM" id="MobiDB-lite"/>
    </source>
</evidence>
<evidence type="ECO:0000259" key="2">
    <source>
        <dbReference type="Pfam" id="PF20231"/>
    </source>
</evidence>
<organism evidence="3 4">
    <name type="scientific">Tuber magnatum</name>
    <name type="common">white Piedmont truffle</name>
    <dbReference type="NCBI Taxonomy" id="42249"/>
    <lineage>
        <taxon>Eukaryota</taxon>
        <taxon>Fungi</taxon>
        <taxon>Dikarya</taxon>
        <taxon>Ascomycota</taxon>
        <taxon>Pezizomycotina</taxon>
        <taxon>Pezizomycetes</taxon>
        <taxon>Pezizales</taxon>
        <taxon>Tuberaceae</taxon>
        <taxon>Tuber</taxon>
    </lineage>
</organism>
<protein>
    <recommendedName>
        <fullName evidence="2">DUF6589 domain-containing protein</fullName>
    </recommendedName>
</protein>
<reference evidence="3 4" key="1">
    <citation type="submission" date="2018-03" db="EMBL/GenBank/DDBJ databases">
        <title>Genomes of Pezizomycetes fungi and the evolution of truffles.</title>
        <authorList>
            <person name="Murat C."/>
            <person name="Payen T."/>
            <person name="Noel B."/>
            <person name="Kuo A."/>
            <person name="Martin F.M."/>
        </authorList>
    </citation>
    <scope>NUCLEOTIDE SEQUENCE [LARGE SCALE GENOMIC DNA]</scope>
    <source>
        <strain evidence="3">091103-1</strain>
    </source>
</reference>
<feature type="region of interest" description="Disordered" evidence="1">
    <location>
        <begin position="1"/>
        <end position="40"/>
    </location>
</feature>
<name>A0A317SV34_9PEZI</name>
<dbReference type="AlphaFoldDB" id="A0A317SV34"/>
<gene>
    <name evidence="3" type="ORF">C7212DRAFT_357413</name>
</gene>
<sequence>MGGSDLQVRGPGAPRISSRAAKRKSVPIGPGPIDIDRPNPLGGKRPFVISQITYHPTPKDHLRADNFAPCATIPFIIRLPPSTPVLTKSMAKTSCAFRRGKYLHNAHATPVSPIPPITHPFTPVNGGLALSSTYPPASYLPYSFAQSAFNTTSGYGASTSAASGEYYFTRPNTPAAPGPTWPVNPAAIQGTEHGTGLLLTDQDGKIFWRNQSRLAVWRAMGRLWPKIGEILEESEVNTEQPCLATFSGIPRVPRALREDESEIAQGEQPGTRICEDDLFPMPGMKRVSARKIEEQMSILEMIIEYLGIEPEHLKGAGSGDRLWLWAGNLEFVLALRKAKSAALPDSILRNIHPVLQLFDIRQHFLLELLKQHYGRPNDKDPTSLCHHMQVMNRKFLIFGFSVTGQYAEGLLLHSLESHLIDSILTVTRVRESGPKTKKEALDIITRVYDTYLEPEAVKNYLSASDPRARDEVFENHMLLMQHSLVYLTLIDAISTASTTSLLHVLSWLSTAFQSPNFSTSPSLGHELLDLVAGLTHEWEPPLRRAVLDSMLIPKTAGAPFPALASHPASPKVSGSYQEVDFAMKQLLRQTKTVFDLRDNPKHDFFREVATPNIRTISKVVRNAEESLGTAPRTANQWKSPAENVDPDKEIPKLVKELREARVAEWVPGRKAGFKVSHLFCDGEERVLSPGFLEEFVKRGDGGVASGEGCVETGGDKEWRRRNLFFAEDFGFDWGL</sequence>
<dbReference type="Pfam" id="PF20231">
    <property type="entry name" value="DUF6589"/>
    <property type="match status" value="1"/>
</dbReference>
<proteinExistence type="predicted"/>
<accession>A0A317SV34</accession>
<dbReference type="OrthoDB" id="5330201at2759"/>